<keyword evidence="1" id="KW-0812">Transmembrane</keyword>
<keyword evidence="1" id="KW-1133">Transmembrane helix</keyword>
<evidence type="ECO:0000313" key="2">
    <source>
        <dbReference type="EMBL" id="MYL83289.1"/>
    </source>
</evidence>
<accession>A0A7C9MJ95</accession>
<evidence type="ECO:0000256" key="1">
    <source>
        <dbReference type="SAM" id="Phobius"/>
    </source>
</evidence>
<name>A0A7C9MJ95_9BACT</name>
<keyword evidence="1" id="KW-0472">Membrane</keyword>
<organism evidence="2 3">
    <name type="scientific">Solidesulfovibrio aerotolerans</name>
    <dbReference type="NCBI Taxonomy" id="295255"/>
    <lineage>
        <taxon>Bacteria</taxon>
        <taxon>Pseudomonadati</taxon>
        <taxon>Thermodesulfobacteriota</taxon>
        <taxon>Desulfovibrionia</taxon>
        <taxon>Desulfovibrionales</taxon>
        <taxon>Desulfovibrionaceae</taxon>
        <taxon>Solidesulfovibrio</taxon>
    </lineage>
</organism>
<dbReference type="EMBL" id="WVUD01000013">
    <property type="protein sequence ID" value="MYL83289.1"/>
    <property type="molecule type" value="Genomic_DNA"/>
</dbReference>
<reference evidence="2 3" key="1">
    <citation type="submission" date="2020-01" db="EMBL/GenBank/DDBJ databases">
        <title>Genome sequence of Desulfovibrio aerotolerans DSM 16695(T).</title>
        <authorList>
            <person name="Karnachuk O."/>
            <person name="Avakyan M."/>
            <person name="Mardanov A."/>
            <person name="Kadnikov V."/>
            <person name="Ravin N."/>
        </authorList>
    </citation>
    <scope>NUCLEOTIDE SEQUENCE [LARGE SCALE GENOMIC DNA]</scope>
    <source>
        <strain evidence="2 3">DSM 16695</strain>
    </source>
</reference>
<proteinExistence type="predicted"/>
<feature type="transmembrane region" description="Helical" evidence="1">
    <location>
        <begin position="26"/>
        <end position="47"/>
    </location>
</feature>
<comment type="caution">
    <text evidence="2">The sequence shown here is derived from an EMBL/GenBank/DDBJ whole genome shotgun (WGS) entry which is preliminary data.</text>
</comment>
<keyword evidence="3" id="KW-1185">Reference proteome</keyword>
<evidence type="ECO:0000313" key="3">
    <source>
        <dbReference type="Proteomes" id="UP000482487"/>
    </source>
</evidence>
<dbReference type="OrthoDB" id="5461349at2"/>
<dbReference type="AlphaFoldDB" id="A0A7C9MJ95"/>
<gene>
    <name evidence="2" type="ORF">GTA51_09115</name>
</gene>
<dbReference type="Proteomes" id="UP000482487">
    <property type="component" value="Unassembled WGS sequence"/>
</dbReference>
<protein>
    <submittedName>
        <fullName evidence="2">Uncharacterized protein</fullName>
    </submittedName>
</protein>
<sequence>MAPVPVPVPVGVRPWGPPPPVGVGPWLWALPAAAAAVTVAGMTYYNVNNTCYIEQYQGDRVAYVPVKGPCPPR</sequence>